<dbReference type="SUPFAM" id="SSF55729">
    <property type="entry name" value="Acyl-CoA N-acyltransferases (Nat)"/>
    <property type="match status" value="1"/>
</dbReference>
<dbReference type="EMBL" id="BAAALT010000014">
    <property type="protein sequence ID" value="GAA1788292.1"/>
    <property type="molecule type" value="Genomic_DNA"/>
</dbReference>
<dbReference type="InterPro" id="IPR051531">
    <property type="entry name" value="N-acetyltransferase"/>
</dbReference>
<protein>
    <submittedName>
        <fullName evidence="2">GNAT family N-acetyltransferase</fullName>
    </submittedName>
</protein>
<evidence type="ECO:0000313" key="3">
    <source>
        <dbReference type="Proteomes" id="UP001500218"/>
    </source>
</evidence>
<comment type="caution">
    <text evidence="2">The sequence shown here is derived from an EMBL/GenBank/DDBJ whole genome shotgun (WGS) entry which is preliminary data.</text>
</comment>
<gene>
    <name evidence="2" type="ORF">GCM10009682_08040</name>
</gene>
<dbReference type="InterPro" id="IPR000182">
    <property type="entry name" value="GNAT_dom"/>
</dbReference>
<dbReference type="InterPro" id="IPR016181">
    <property type="entry name" value="Acyl_CoA_acyltransferase"/>
</dbReference>
<evidence type="ECO:0000259" key="1">
    <source>
        <dbReference type="PROSITE" id="PS51186"/>
    </source>
</evidence>
<organism evidence="2 3">
    <name type="scientific">Luedemannella flava</name>
    <dbReference type="NCBI Taxonomy" id="349316"/>
    <lineage>
        <taxon>Bacteria</taxon>
        <taxon>Bacillati</taxon>
        <taxon>Actinomycetota</taxon>
        <taxon>Actinomycetes</taxon>
        <taxon>Micromonosporales</taxon>
        <taxon>Micromonosporaceae</taxon>
        <taxon>Luedemannella</taxon>
    </lineage>
</organism>
<sequence>MDVVLTTERLILRRFTPADVDLLVELDGDPEVMRFLTNGRPTPYATVRDEILPKIIQGYTTRPRHGKWATLDRSGEFLGWHSLKFTGDDTQAELGYRLRRAAWGHGYATEGARALIDDAFTTRGLRRVYAETMAVNQASRRVMEKSGLRYVRTFHLDFDDPIPGTEHGEVEYAITRDEWLAAG</sequence>
<proteinExistence type="predicted"/>
<dbReference type="Proteomes" id="UP001500218">
    <property type="component" value="Unassembled WGS sequence"/>
</dbReference>
<evidence type="ECO:0000313" key="2">
    <source>
        <dbReference type="EMBL" id="GAA1788292.1"/>
    </source>
</evidence>
<name>A0ABP4XT47_9ACTN</name>
<reference evidence="3" key="1">
    <citation type="journal article" date="2019" name="Int. J. Syst. Evol. Microbiol.">
        <title>The Global Catalogue of Microorganisms (GCM) 10K type strain sequencing project: providing services to taxonomists for standard genome sequencing and annotation.</title>
        <authorList>
            <consortium name="The Broad Institute Genomics Platform"/>
            <consortium name="The Broad Institute Genome Sequencing Center for Infectious Disease"/>
            <person name="Wu L."/>
            <person name="Ma J."/>
        </authorList>
    </citation>
    <scope>NUCLEOTIDE SEQUENCE [LARGE SCALE GENOMIC DNA]</scope>
    <source>
        <strain evidence="3">JCM 13250</strain>
    </source>
</reference>
<dbReference type="PROSITE" id="PS51186">
    <property type="entry name" value="GNAT"/>
    <property type="match status" value="1"/>
</dbReference>
<feature type="domain" description="N-acetyltransferase" evidence="1">
    <location>
        <begin position="10"/>
        <end position="177"/>
    </location>
</feature>
<dbReference type="PANTHER" id="PTHR43792">
    <property type="entry name" value="GNAT FAMILY, PUTATIVE (AFU_ORTHOLOGUE AFUA_3G00765)-RELATED-RELATED"/>
    <property type="match status" value="1"/>
</dbReference>
<keyword evidence="3" id="KW-1185">Reference proteome</keyword>
<dbReference type="PANTHER" id="PTHR43792:SF1">
    <property type="entry name" value="N-ACETYLTRANSFERASE DOMAIN-CONTAINING PROTEIN"/>
    <property type="match status" value="1"/>
</dbReference>
<dbReference type="Pfam" id="PF13302">
    <property type="entry name" value="Acetyltransf_3"/>
    <property type="match status" value="1"/>
</dbReference>
<accession>A0ABP4XT47</accession>
<dbReference type="Gene3D" id="3.40.630.30">
    <property type="match status" value="1"/>
</dbReference>